<reference evidence="1 2" key="1">
    <citation type="journal article" date="2009" name="Nature">
        <title>The Sorghum bicolor genome and the diversification of grasses.</title>
        <authorList>
            <person name="Paterson A.H."/>
            <person name="Bowers J.E."/>
            <person name="Bruggmann R."/>
            <person name="Dubchak I."/>
            <person name="Grimwood J."/>
            <person name="Gundlach H."/>
            <person name="Haberer G."/>
            <person name="Hellsten U."/>
            <person name="Mitros T."/>
            <person name="Poliakov A."/>
            <person name="Schmutz J."/>
            <person name="Spannagl M."/>
            <person name="Tang H."/>
            <person name="Wang X."/>
            <person name="Wicker T."/>
            <person name="Bharti A.K."/>
            <person name="Chapman J."/>
            <person name="Feltus F.A."/>
            <person name="Gowik U."/>
            <person name="Grigoriev I.V."/>
            <person name="Lyons E."/>
            <person name="Maher C.A."/>
            <person name="Martis M."/>
            <person name="Narechania A."/>
            <person name="Otillar R.P."/>
            <person name="Penning B.W."/>
            <person name="Salamov A.A."/>
            <person name="Wang Y."/>
            <person name="Zhang L."/>
            <person name="Carpita N.C."/>
            <person name="Freeling M."/>
            <person name="Gingle A.R."/>
            <person name="Hash C.T."/>
            <person name="Keller B."/>
            <person name="Klein P."/>
            <person name="Kresovich S."/>
            <person name="McCann M.C."/>
            <person name="Ming R."/>
            <person name="Peterson D.G."/>
            <person name="Mehboob-ur-Rahman"/>
            <person name="Ware D."/>
            <person name="Westhoff P."/>
            <person name="Mayer K.F."/>
            <person name="Messing J."/>
            <person name="Rokhsar D.S."/>
        </authorList>
    </citation>
    <scope>NUCLEOTIDE SEQUENCE [LARGE SCALE GENOMIC DNA]</scope>
    <source>
        <strain evidence="2">cv. BTx623</strain>
    </source>
</reference>
<dbReference type="InParanoid" id="A0A1Z5RD60"/>
<protein>
    <submittedName>
        <fullName evidence="1">Uncharacterized protein</fullName>
    </submittedName>
</protein>
<keyword evidence="2" id="KW-1185">Reference proteome</keyword>
<dbReference type="Gramene" id="OQU81385">
    <property type="protein sequence ID" value="OQU81385"/>
    <property type="gene ID" value="SORBI_3006G050201"/>
</dbReference>
<dbReference type="EMBL" id="CM000765">
    <property type="protein sequence ID" value="OQU81385.1"/>
    <property type="molecule type" value="Genomic_DNA"/>
</dbReference>
<reference evidence="2" key="2">
    <citation type="journal article" date="2018" name="Plant J.">
        <title>The Sorghum bicolor reference genome: improved assembly, gene annotations, a transcriptome atlas, and signatures of genome organization.</title>
        <authorList>
            <person name="McCormick R.F."/>
            <person name="Truong S.K."/>
            <person name="Sreedasyam A."/>
            <person name="Jenkins J."/>
            <person name="Shu S."/>
            <person name="Sims D."/>
            <person name="Kennedy M."/>
            <person name="Amirebrahimi M."/>
            <person name="Weers B.D."/>
            <person name="McKinley B."/>
            <person name="Mattison A."/>
            <person name="Morishige D.T."/>
            <person name="Grimwood J."/>
            <person name="Schmutz J."/>
            <person name="Mullet J.E."/>
        </authorList>
    </citation>
    <scope>NUCLEOTIDE SEQUENCE [LARGE SCALE GENOMIC DNA]</scope>
    <source>
        <strain evidence="2">cv. BTx623</strain>
    </source>
</reference>
<name>A0A1Z5RD60_SORBI</name>
<sequence>MFGHPKPPWAGIWFGTKLASHMQHLTCGWSPARPDPLPAYVHCHGISLSRAACAVNFLLFLLVWTTSVHDDLISLPPTALLATRAEAEARSDVIFW</sequence>
<organism evidence="1 2">
    <name type="scientific">Sorghum bicolor</name>
    <name type="common">Sorghum</name>
    <name type="synonym">Sorghum vulgare</name>
    <dbReference type="NCBI Taxonomy" id="4558"/>
    <lineage>
        <taxon>Eukaryota</taxon>
        <taxon>Viridiplantae</taxon>
        <taxon>Streptophyta</taxon>
        <taxon>Embryophyta</taxon>
        <taxon>Tracheophyta</taxon>
        <taxon>Spermatophyta</taxon>
        <taxon>Magnoliopsida</taxon>
        <taxon>Liliopsida</taxon>
        <taxon>Poales</taxon>
        <taxon>Poaceae</taxon>
        <taxon>PACMAD clade</taxon>
        <taxon>Panicoideae</taxon>
        <taxon>Andropogonodae</taxon>
        <taxon>Andropogoneae</taxon>
        <taxon>Sorghinae</taxon>
        <taxon>Sorghum</taxon>
    </lineage>
</organism>
<dbReference type="AlphaFoldDB" id="A0A1Z5RD60"/>
<proteinExistence type="predicted"/>
<gene>
    <name evidence="1" type="ORF">SORBI_3006G050201</name>
</gene>
<evidence type="ECO:0000313" key="2">
    <source>
        <dbReference type="Proteomes" id="UP000000768"/>
    </source>
</evidence>
<evidence type="ECO:0000313" key="1">
    <source>
        <dbReference type="EMBL" id="OQU81385.1"/>
    </source>
</evidence>
<dbReference type="Proteomes" id="UP000000768">
    <property type="component" value="Chromosome 6"/>
</dbReference>
<accession>A0A1Z5RD60</accession>